<reference evidence="1" key="1">
    <citation type="journal article" date="2014" name="Front. Microbiol.">
        <title>High frequency of phylogenetically diverse reductive dehalogenase-homologous genes in deep subseafloor sedimentary metagenomes.</title>
        <authorList>
            <person name="Kawai M."/>
            <person name="Futagami T."/>
            <person name="Toyoda A."/>
            <person name="Takaki Y."/>
            <person name="Nishi S."/>
            <person name="Hori S."/>
            <person name="Arai W."/>
            <person name="Tsubouchi T."/>
            <person name="Morono Y."/>
            <person name="Uchiyama I."/>
            <person name="Ito T."/>
            <person name="Fujiyama A."/>
            <person name="Inagaki F."/>
            <person name="Takami H."/>
        </authorList>
    </citation>
    <scope>NUCLEOTIDE SEQUENCE</scope>
    <source>
        <strain evidence="1">Expedition CK06-06</strain>
    </source>
</reference>
<proteinExistence type="predicted"/>
<name>X1HAV7_9ZZZZ</name>
<gene>
    <name evidence="1" type="ORF">S03H2_32212</name>
</gene>
<dbReference type="AlphaFoldDB" id="X1HAV7"/>
<organism evidence="1">
    <name type="scientific">marine sediment metagenome</name>
    <dbReference type="NCBI Taxonomy" id="412755"/>
    <lineage>
        <taxon>unclassified sequences</taxon>
        <taxon>metagenomes</taxon>
        <taxon>ecological metagenomes</taxon>
    </lineage>
</organism>
<protein>
    <submittedName>
        <fullName evidence="1">Uncharacterized protein</fullName>
    </submittedName>
</protein>
<comment type="caution">
    <text evidence="1">The sequence shown here is derived from an EMBL/GenBank/DDBJ whole genome shotgun (WGS) entry which is preliminary data.</text>
</comment>
<dbReference type="EMBL" id="BARU01019564">
    <property type="protein sequence ID" value="GAH54215.1"/>
    <property type="molecule type" value="Genomic_DNA"/>
</dbReference>
<evidence type="ECO:0000313" key="1">
    <source>
        <dbReference type="EMBL" id="GAH54215.1"/>
    </source>
</evidence>
<sequence>MTDYYRNKVHYKEIVATFDDILIQPGFTNFEPNEV</sequence>
<accession>X1HAV7</accession>
<feature type="non-terminal residue" evidence="1">
    <location>
        <position position="35"/>
    </location>
</feature>